<dbReference type="PANTHER" id="PTHR14289:SF16">
    <property type="entry name" value="POLYMERASE DELTA-INTERACTING PROTEIN 2"/>
    <property type="match status" value="1"/>
</dbReference>
<dbReference type="GO" id="GO:0070987">
    <property type="term" value="P:error-free translesion synthesis"/>
    <property type="evidence" value="ECO:0007669"/>
    <property type="project" value="TreeGrafter"/>
</dbReference>
<dbReference type="AlphaFoldDB" id="A0A9X3AR00"/>
<proteinExistence type="inferred from homology"/>
<dbReference type="RefSeq" id="WP_260975154.1">
    <property type="nucleotide sequence ID" value="NZ_JAOANI010000012.1"/>
</dbReference>
<organism evidence="4 5">
    <name type="scientific">Thalassolituus pacificus</name>
    <dbReference type="NCBI Taxonomy" id="2975440"/>
    <lineage>
        <taxon>Bacteria</taxon>
        <taxon>Pseudomonadati</taxon>
        <taxon>Pseudomonadota</taxon>
        <taxon>Gammaproteobacteria</taxon>
        <taxon>Oceanospirillales</taxon>
        <taxon>Oceanospirillaceae</taxon>
        <taxon>Thalassolituus</taxon>
    </lineage>
</organism>
<evidence type="ECO:0000256" key="2">
    <source>
        <dbReference type="HAMAP-Rule" id="MF_00791"/>
    </source>
</evidence>
<dbReference type="Gene3D" id="2.60.40.1470">
    <property type="entry name" value="ApaG domain"/>
    <property type="match status" value="1"/>
</dbReference>
<dbReference type="PANTHER" id="PTHR14289">
    <property type="entry name" value="F-BOX ONLY PROTEIN 3"/>
    <property type="match status" value="1"/>
</dbReference>
<dbReference type="NCBIfam" id="NF003967">
    <property type="entry name" value="PRK05461.1"/>
    <property type="match status" value="1"/>
</dbReference>
<evidence type="ECO:0000256" key="1">
    <source>
        <dbReference type="ARBA" id="ARBA00017693"/>
    </source>
</evidence>
<protein>
    <recommendedName>
        <fullName evidence="1 2">Protein ApaG</fullName>
    </recommendedName>
</protein>
<feature type="domain" description="ApaG" evidence="3">
    <location>
        <begin position="1"/>
        <end position="125"/>
    </location>
</feature>
<name>A0A9X3AR00_9GAMM</name>
<evidence type="ECO:0000313" key="4">
    <source>
        <dbReference type="EMBL" id="MCT7358234.1"/>
    </source>
</evidence>
<dbReference type="HAMAP" id="MF_00791">
    <property type="entry name" value="ApaG"/>
    <property type="match status" value="1"/>
</dbReference>
<evidence type="ECO:0000259" key="3">
    <source>
        <dbReference type="PROSITE" id="PS51087"/>
    </source>
</evidence>
<dbReference type="PROSITE" id="PS51087">
    <property type="entry name" value="APAG"/>
    <property type="match status" value="1"/>
</dbReference>
<reference evidence="4" key="1">
    <citation type="journal article" date="2022" name="Front. Microbiol.">
        <title>Genome-based taxonomic rearrangement of Oceanobacter-related bacteria including the description of Thalassolituus hydrocarbonoclasticus sp. nov. and Thalassolituus pacificus sp. nov. and emended description of the genus Thalassolituus.</title>
        <authorList>
            <person name="Dong C."/>
            <person name="Wei L."/>
            <person name="Wang J."/>
            <person name="Lai Q."/>
            <person name="Huang Z."/>
            <person name="Shao Z."/>
        </authorList>
    </citation>
    <scope>NUCLEOTIDE SEQUENCE</scope>
    <source>
        <strain evidence="4">59MF3M-4</strain>
    </source>
</reference>
<dbReference type="InterPro" id="IPR023065">
    <property type="entry name" value="Uncharacterised_ApaG"/>
</dbReference>
<gene>
    <name evidence="2 4" type="primary">apaG</name>
    <name evidence="4" type="ORF">NYR02_04255</name>
</gene>
<evidence type="ECO:0000313" key="5">
    <source>
        <dbReference type="Proteomes" id="UP001147830"/>
    </source>
</evidence>
<comment type="caution">
    <text evidence="4">The sequence shown here is derived from an EMBL/GenBank/DDBJ whole genome shotgun (WGS) entry which is preliminary data.</text>
</comment>
<dbReference type="InterPro" id="IPR007474">
    <property type="entry name" value="ApaG_domain"/>
</dbReference>
<sequence length="125" mass="13924">MSLDDSIVVSVQCEYLDQQSVPDEKRFVFAYHIDIHNRGEQAATLRSRHWFIADGNNDVQEVKGEGVVGEQPTIEPLESYRYSSGAVLATRVGSMRGYYVMEANDGTLFHATIPVFTLATPNALN</sequence>
<dbReference type="Pfam" id="PF04379">
    <property type="entry name" value="DUF525"/>
    <property type="match status" value="1"/>
</dbReference>
<dbReference type="InterPro" id="IPR036767">
    <property type="entry name" value="ApaG_sf"/>
</dbReference>
<reference evidence="4" key="2">
    <citation type="submission" date="2022-08" db="EMBL/GenBank/DDBJ databases">
        <authorList>
            <person name="Dong C."/>
        </authorList>
    </citation>
    <scope>NUCLEOTIDE SEQUENCE</scope>
    <source>
        <strain evidence="4">59MF3M-4</strain>
    </source>
</reference>
<dbReference type="EMBL" id="JAOANI010000012">
    <property type="protein sequence ID" value="MCT7358234.1"/>
    <property type="molecule type" value="Genomic_DNA"/>
</dbReference>
<accession>A0A9X3AR00</accession>
<dbReference type="SUPFAM" id="SSF110069">
    <property type="entry name" value="ApaG-like"/>
    <property type="match status" value="1"/>
</dbReference>
<keyword evidence="5" id="KW-1185">Reference proteome</keyword>
<dbReference type="Proteomes" id="UP001147830">
    <property type="component" value="Unassembled WGS sequence"/>
</dbReference>